<evidence type="ECO:0000313" key="3">
    <source>
        <dbReference type="Proteomes" id="UP000242913"/>
    </source>
</evidence>
<gene>
    <name evidence="2" type="ORF">X798_07318</name>
</gene>
<dbReference type="OrthoDB" id="10028421at2759"/>
<reference evidence="2 3" key="1">
    <citation type="submission" date="2015-12" db="EMBL/GenBank/DDBJ databases">
        <title>Draft genome of the nematode, Onchocerca flexuosa.</title>
        <authorList>
            <person name="Mitreva M."/>
        </authorList>
    </citation>
    <scope>NUCLEOTIDE SEQUENCE [LARGE SCALE GENOMIC DNA]</scope>
    <source>
        <strain evidence="2">Red Deer</strain>
    </source>
</reference>
<protein>
    <submittedName>
        <fullName evidence="2">Uncharacterized protein</fullName>
    </submittedName>
</protein>
<evidence type="ECO:0000256" key="1">
    <source>
        <dbReference type="SAM" id="Coils"/>
    </source>
</evidence>
<evidence type="ECO:0000313" key="2">
    <source>
        <dbReference type="EMBL" id="OZC05707.1"/>
    </source>
</evidence>
<accession>A0A238BJQ7</accession>
<keyword evidence="1" id="KW-0175">Coiled coil</keyword>
<name>A0A238BJQ7_9BILA</name>
<dbReference type="EMBL" id="KZ270511">
    <property type="protein sequence ID" value="OZC05707.1"/>
    <property type="molecule type" value="Genomic_DNA"/>
</dbReference>
<feature type="coiled-coil region" evidence="1">
    <location>
        <begin position="1"/>
        <end position="64"/>
    </location>
</feature>
<keyword evidence="3" id="KW-1185">Reference proteome</keyword>
<dbReference type="AlphaFoldDB" id="A0A238BJQ7"/>
<dbReference type="Proteomes" id="UP000242913">
    <property type="component" value="Unassembled WGS sequence"/>
</dbReference>
<proteinExistence type="predicted"/>
<organism evidence="2 3">
    <name type="scientific">Onchocerca flexuosa</name>
    <dbReference type="NCBI Taxonomy" id="387005"/>
    <lineage>
        <taxon>Eukaryota</taxon>
        <taxon>Metazoa</taxon>
        <taxon>Ecdysozoa</taxon>
        <taxon>Nematoda</taxon>
        <taxon>Chromadorea</taxon>
        <taxon>Rhabditida</taxon>
        <taxon>Spirurina</taxon>
        <taxon>Spiruromorpha</taxon>
        <taxon>Filarioidea</taxon>
        <taxon>Onchocercidae</taxon>
        <taxon>Onchocerca</taxon>
    </lineage>
</organism>
<sequence>MKRYKATAEQAEKELAELKSQNRQLKKEFCINNYGPLRDKDNALDEAKETNRHLQNRIEKLQLKILCAITKIANICISSH</sequence>